<organism evidence="3 4">
    <name type="scientific">Candidatus Fusobacterium pullicola</name>
    <dbReference type="NCBI Taxonomy" id="2838601"/>
    <lineage>
        <taxon>Bacteria</taxon>
        <taxon>Fusobacteriati</taxon>
        <taxon>Fusobacteriota</taxon>
        <taxon>Fusobacteriia</taxon>
        <taxon>Fusobacteriales</taxon>
        <taxon>Fusobacteriaceae</taxon>
        <taxon>Fusobacterium</taxon>
    </lineage>
</organism>
<comment type="caution">
    <text evidence="3">The sequence shown here is derived from an EMBL/GenBank/DDBJ whole genome shotgun (WGS) entry which is preliminary data.</text>
</comment>
<reference evidence="3" key="1">
    <citation type="journal article" date="2021" name="PeerJ">
        <title>Extensive microbial diversity within the chicken gut microbiome revealed by metagenomics and culture.</title>
        <authorList>
            <person name="Gilroy R."/>
            <person name="Ravi A."/>
            <person name="Getino M."/>
            <person name="Pursley I."/>
            <person name="Horton D.L."/>
            <person name="Alikhan N.F."/>
            <person name="Baker D."/>
            <person name="Gharbi K."/>
            <person name="Hall N."/>
            <person name="Watson M."/>
            <person name="Adriaenssens E.M."/>
            <person name="Foster-Nyarko E."/>
            <person name="Jarju S."/>
            <person name="Secka A."/>
            <person name="Antonio M."/>
            <person name="Oren A."/>
            <person name="Chaudhuri R.R."/>
            <person name="La Ragione R."/>
            <person name="Hildebrand F."/>
            <person name="Pallen M.J."/>
        </authorList>
    </citation>
    <scope>NUCLEOTIDE SEQUENCE</scope>
    <source>
        <strain evidence="3">A6-441</strain>
    </source>
</reference>
<protein>
    <recommendedName>
        <fullName evidence="5">Polysaccharide chain length determinant N-terminal domain-containing protein</fullName>
    </recommendedName>
</protein>
<feature type="coiled-coil region" evidence="1">
    <location>
        <begin position="360"/>
        <end position="387"/>
    </location>
</feature>
<keyword evidence="1" id="KW-0175">Coiled coil</keyword>
<evidence type="ECO:0000256" key="1">
    <source>
        <dbReference type="SAM" id="Coils"/>
    </source>
</evidence>
<gene>
    <name evidence="3" type="ORF">IAA47_00410</name>
</gene>
<name>A0A9E2KW00_9FUSO</name>
<feature type="transmembrane region" description="Helical" evidence="2">
    <location>
        <begin position="405"/>
        <end position="426"/>
    </location>
</feature>
<sequence>MNQLEERKYYEEDDEIDLMELIRTLMKHKIAIGVTTIAVTLVSLIGGYIYNKMSTVNSAIIGFNYPEIENGKNPDGSVFLKEYIVPLNVLNNNYSEYHDTLKAKKIADFKVGIKVEGLIPDAIQTRIEAALKRGENISYTPTQYKLSTKENKDVLESVVTDTVNEFINKYKPNYSVAKMEELGNYDYDNIYSLLNDRISLLKNNIDSEAKKNYVSNKLGYSFNELLVKVESLERVELQDYYSYFTVNGLSLNKIMREIRYDSEIRDVKLEKEKLQAKSQMIKNMLEEFKPTNRNLIIPNVGEFGIKIDTENEYYSNLINQYLTINSEIKDKEFIIKKLQEEKGIVNYPSEAQKEVIDQKLQVIREKLNNIIDELNKLNEEYVNAKYSDMITIVSPVIETHNGKPLVLFLAVGVVLGGMLGIFLAFTKEFAKNYRNKYSK</sequence>
<reference evidence="3" key="2">
    <citation type="submission" date="2021-04" db="EMBL/GenBank/DDBJ databases">
        <authorList>
            <person name="Gilroy R."/>
        </authorList>
    </citation>
    <scope>NUCLEOTIDE SEQUENCE</scope>
    <source>
        <strain evidence="3">A6-441</strain>
    </source>
</reference>
<keyword evidence="2" id="KW-1133">Transmembrane helix</keyword>
<evidence type="ECO:0000313" key="3">
    <source>
        <dbReference type="EMBL" id="MBU3841457.1"/>
    </source>
</evidence>
<keyword evidence="2" id="KW-0472">Membrane</keyword>
<dbReference type="EMBL" id="JAHLFN010000008">
    <property type="protein sequence ID" value="MBU3841457.1"/>
    <property type="molecule type" value="Genomic_DNA"/>
</dbReference>
<evidence type="ECO:0000313" key="4">
    <source>
        <dbReference type="Proteomes" id="UP000724657"/>
    </source>
</evidence>
<evidence type="ECO:0008006" key="5">
    <source>
        <dbReference type="Google" id="ProtNLM"/>
    </source>
</evidence>
<dbReference type="Proteomes" id="UP000724657">
    <property type="component" value="Unassembled WGS sequence"/>
</dbReference>
<evidence type="ECO:0000256" key="2">
    <source>
        <dbReference type="SAM" id="Phobius"/>
    </source>
</evidence>
<accession>A0A9E2KW00</accession>
<feature type="transmembrane region" description="Helical" evidence="2">
    <location>
        <begin position="30"/>
        <end position="50"/>
    </location>
</feature>
<dbReference type="AlphaFoldDB" id="A0A9E2KW00"/>
<proteinExistence type="predicted"/>
<keyword evidence="2" id="KW-0812">Transmembrane</keyword>